<dbReference type="AlphaFoldDB" id="A0A4S8MY90"/>
<name>A0A4S8MY90_DENBC</name>
<feature type="compositionally biased region" description="Low complexity" evidence="1">
    <location>
        <begin position="188"/>
        <end position="198"/>
    </location>
</feature>
<dbReference type="Proteomes" id="UP000297245">
    <property type="component" value="Unassembled WGS sequence"/>
</dbReference>
<evidence type="ECO:0000313" key="3">
    <source>
        <dbReference type="Proteomes" id="UP000297245"/>
    </source>
</evidence>
<reference evidence="2 3" key="1">
    <citation type="journal article" date="2019" name="Nat. Ecol. Evol.">
        <title>Megaphylogeny resolves global patterns of mushroom evolution.</title>
        <authorList>
            <person name="Varga T."/>
            <person name="Krizsan K."/>
            <person name="Foldi C."/>
            <person name="Dima B."/>
            <person name="Sanchez-Garcia M."/>
            <person name="Sanchez-Ramirez S."/>
            <person name="Szollosi G.J."/>
            <person name="Szarkandi J.G."/>
            <person name="Papp V."/>
            <person name="Albert L."/>
            <person name="Andreopoulos W."/>
            <person name="Angelini C."/>
            <person name="Antonin V."/>
            <person name="Barry K.W."/>
            <person name="Bougher N.L."/>
            <person name="Buchanan P."/>
            <person name="Buyck B."/>
            <person name="Bense V."/>
            <person name="Catcheside P."/>
            <person name="Chovatia M."/>
            <person name="Cooper J."/>
            <person name="Damon W."/>
            <person name="Desjardin D."/>
            <person name="Finy P."/>
            <person name="Geml J."/>
            <person name="Haridas S."/>
            <person name="Hughes K."/>
            <person name="Justo A."/>
            <person name="Karasinski D."/>
            <person name="Kautmanova I."/>
            <person name="Kiss B."/>
            <person name="Kocsube S."/>
            <person name="Kotiranta H."/>
            <person name="LaButti K.M."/>
            <person name="Lechner B.E."/>
            <person name="Liimatainen K."/>
            <person name="Lipzen A."/>
            <person name="Lukacs Z."/>
            <person name="Mihaltcheva S."/>
            <person name="Morgado L.N."/>
            <person name="Niskanen T."/>
            <person name="Noordeloos M.E."/>
            <person name="Ohm R.A."/>
            <person name="Ortiz-Santana B."/>
            <person name="Ovrebo C."/>
            <person name="Racz N."/>
            <person name="Riley R."/>
            <person name="Savchenko A."/>
            <person name="Shiryaev A."/>
            <person name="Soop K."/>
            <person name="Spirin V."/>
            <person name="Szebenyi C."/>
            <person name="Tomsovsky M."/>
            <person name="Tulloss R.E."/>
            <person name="Uehling J."/>
            <person name="Grigoriev I.V."/>
            <person name="Vagvolgyi C."/>
            <person name="Papp T."/>
            <person name="Martin F.M."/>
            <person name="Miettinen O."/>
            <person name="Hibbett D.S."/>
            <person name="Nagy L.G."/>
        </authorList>
    </citation>
    <scope>NUCLEOTIDE SEQUENCE [LARGE SCALE GENOMIC DNA]</scope>
    <source>
        <strain evidence="2 3">CBS 962.96</strain>
    </source>
</reference>
<evidence type="ECO:0000313" key="2">
    <source>
        <dbReference type="EMBL" id="THV08388.1"/>
    </source>
</evidence>
<dbReference type="OrthoDB" id="3269480at2759"/>
<accession>A0A4S8MY90</accession>
<feature type="region of interest" description="Disordered" evidence="1">
    <location>
        <begin position="178"/>
        <end position="213"/>
    </location>
</feature>
<protein>
    <submittedName>
        <fullName evidence="2">Uncharacterized protein</fullName>
    </submittedName>
</protein>
<gene>
    <name evidence="2" type="ORF">K435DRAFT_814823</name>
</gene>
<organism evidence="2 3">
    <name type="scientific">Dendrothele bispora (strain CBS 962.96)</name>
    <dbReference type="NCBI Taxonomy" id="1314807"/>
    <lineage>
        <taxon>Eukaryota</taxon>
        <taxon>Fungi</taxon>
        <taxon>Dikarya</taxon>
        <taxon>Basidiomycota</taxon>
        <taxon>Agaricomycotina</taxon>
        <taxon>Agaricomycetes</taxon>
        <taxon>Agaricomycetidae</taxon>
        <taxon>Agaricales</taxon>
        <taxon>Agaricales incertae sedis</taxon>
        <taxon>Dendrothele</taxon>
    </lineage>
</organism>
<dbReference type="EMBL" id="ML179035">
    <property type="protein sequence ID" value="THV08388.1"/>
    <property type="molecule type" value="Genomic_DNA"/>
</dbReference>
<keyword evidence="3" id="KW-1185">Reference proteome</keyword>
<sequence length="225" mass="24959">MPNIISLPFGKCPPLHLQASSWRHLLKLMARLSGTKVEPSIEAIANKVDPILRTIVQVVRPHHTSPEWRTVVWFTIDHPVPTNKPVPRKYLNGDVDALPYSYTLGGSLPALLRDSADTAISKTYTIPSTENLPYPVLPISFPNLALYLTAALEEARRYMNDSSSGIRKLAKMIDTCYPGEAPPPSSSGRLRNLFGRGNKNNKNKGRGGNEDTYELVTPFVPDEWG</sequence>
<evidence type="ECO:0000256" key="1">
    <source>
        <dbReference type="SAM" id="MobiDB-lite"/>
    </source>
</evidence>
<proteinExistence type="predicted"/>